<comment type="caution">
    <text evidence="2">The sequence shown here is derived from an EMBL/GenBank/DDBJ whole genome shotgun (WGS) entry which is preliminary data.</text>
</comment>
<sequence length="80" mass="8711">MRIGNYVQVGIPLLAVVPLNDIYLEAHYRETQIKRIRPGQSATLRFDMLPDVELKGHVDSVAPATGGALPVSHPKTPPAI</sequence>
<reference evidence="2" key="1">
    <citation type="journal article" date="2014" name="Int. J. Syst. Evol. Microbiol.">
        <title>Complete genome sequence of Corynebacterium casei LMG S-19264T (=DSM 44701T), isolated from a smear-ripened cheese.</title>
        <authorList>
            <consortium name="US DOE Joint Genome Institute (JGI-PGF)"/>
            <person name="Walter F."/>
            <person name="Albersmeier A."/>
            <person name="Kalinowski J."/>
            <person name="Ruckert C."/>
        </authorList>
    </citation>
    <scope>NUCLEOTIDE SEQUENCE</scope>
    <source>
        <strain evidence="2">CGMCC 1.15360</strain>
    </source>
</reference>
<protein>
    <recommendedName>
        <fullName evidence="1">CusB-like beta-barrel domain-containing protein</fullName>
    </recommendedName>
</protein>
<dbReference type="Proteomes" id="UP000612349">
    <property type="component" value="Unassembled WGS sequence"/>
</dbReference>
<dbReference type="InterPro" id="IPR050739">
    <property type="entry name" value="MFP"/>
</dbReference>
<evidence type="ECO:0000259" key="1">
    <source>
        <dbReference type="Pfam" id="PF25954"/>
    </source>
</evidence>
<gene>
    <name evidence="2" type="ORF">GCM10010990_14230</name>
</gene>
<dbReference type="Gene3D" id="2.40.30.170">
    <property type="match status" value="1"/>
</dbReference>
<feature type="domain" description="CusB-like beta-barrel" evidence="1">
    <location>
        <begin position="22"/>
        <end position="64"/>
    </location>
</feature>
<keyword evidence="3" id="KW-1185">Reference proteome</keyword>
<accession>A0A916YXF2</accession>
<dbReference type="Pfam" id="PF25954">
    <property type="entry name" value="Beta-barrel_RND_2"/>
    <property type="match status" value="1"/>
</dbReference>
<dbReference type="InterPro" id="IPR058792">
    <property type="entry name" value="Beta-barrel_RND_2"/>
</dbReference>
<proteinExistence type="predicted"/>
<name>A0A916YXF2_9SPHN</name>
<evidence type="ECO:0000313" key="3">
    <source>
        <dbReference type="Proteomes" id="UP000612349"/>
    </source>
</evidence>
<dbReference type="AlphaFoldDB" id="A0A916YXF2"/>
<dbReference type="PANTHER" id="PTHR30386:SF24">
    <property type="entry name" value="MULTIDRUG RESISTANCE EFFLUX PUMP"/>
    <property type="match status" value="1"/>
</dbReference>
<dbReference type="PANTHER" id="PTHR30386">
    <property type="entry name" value="MEMBRANE FUSION SUBUNIT OF EMRAB-TOLC MULTIDRUG EFFLUX PUMP"/>
    <property type="match status" value="1"/>
</dbReference>
<evidence type="ECO:0000313" key="2">
    <source>
        <dbReference type="EMBL" id="GGD65907.1"/>
    </source>
</evidence>
<reference evidence="2" key="2">
    <citation type="submission" date="2020-09" db="EMBL/GenBank/DDBJ databases">
        <authorList>
            <person name="Sun Q."/>
            <person name="Zhou Y."/>
        </authorList>
    </citation>
    <scope>NUCLEOTIDE SEQUENCE</scope>
    <source>
        <strain evidence="2">CGMCC 1.15360</strain>
    </source>
</reference>
<organism evidence="2 3">
    <name type="scientific">Croceicoccus mobilis</name>
    <dbReference type="NCBI Taxonomy" id="1703339"/>
    <lineage>
        <taxon>Bacteria</taxon>
        <taxon>Pseudomonadati</taxon>
        <taxon>Pseudomonadota</taxon>
        <taxon>Alphaproteobacteria</taxon>
        <taxon>Sphingomonadales</taxon>
        <taxon>Erythrobacteraceae</taxon>
        <taxon>Croceicoccus</taxon>
    </lineage>
</organism>
<dbReference type="EMBL" id="BMIP01000002">
    <property type="protein sequence ID" value="GGD65907.1"/>
    <property type="molecule type" value="Genomic_DNA"/>
</dbReference>